<evidence type="ECO:0000256" key="2">
    <source>
        <dbReference type="ARBA" id="ARBA00022630"/>
    </source>
</evidence>
<keyword evidence="5" id="KW-0560">Oxidoreductase</keyword>
<dbReference type="AlphaFoldDB" id="A0A9Q9MAZ5"/>
<dbReference type="PANTHER" id="PTHR43004">
    <property type="entry name" value="TRK SYSTEM POTASSIUM UPTAKE PROTEIN"/>
    <property type="match status" value="1"/>
</dbReference>
<evidence type="ECO:0000313" key="6">
    <source>
        <dbReference type="Proteomes" id="UP001058003"/>
    </source>
</evidence>
<dbReference type="InterPro" id="IPR050641">
    <property type="entry name" value="RIFMO-like"/>
</dbReference>
<dbReference type="PANTHER" id="PTHR43004:SF19">
    <property type="entry name" value="BINDING MONOOXYGENASE, PUTATIVE (JCVI)-RELATED"/>
    <property type="match status" value="1"/>
</dbReference>
<name>A0A9Q9MAZ5_9ACTN</name>
<dbReference type="Gene3D" id="3.50.50.60">
    <property type="entry name" value="FAD/NAD(P)-binding domain"/>
    <property type="match status" value="1"/>
</dbReference>
<reference evidence="5" key="1">
    <citation type="submission" date="2021-04" db="EMBL/GenBank/DDBJ databases">
        <title>Dactylosporangium aurantiacum NRRL B-8018 full assembly.</title>
        <authorList>
            <person name="Hartkoorn R.C."/>
            <person name="Beaudoing E."/>
            <person name="Hot D."/>
        </authorList>
    </citation>
    <scope>NUCLEOTIDE SEQUENCE</scope>
    <source>
        <strain evidence="5">NRRL B-8018</strain>
    </source>
</reference>
<evidence type="ECO:0000256" key="1">
    <source>
        <dbReference type="ARBA" id="ARBA00001974"/>
    </source>
</evidence>
<dbReference type="EMBL" id="CP073767">
    <property type="protein sequence ID" value="UWZ52373.1"/>
    <property type="molecule type" value="Genomic_DNA"/>
</dbReference>
<feature type="domain" description="FAD-binding" evidence="4">
    <location>
        <begin position="4"/>
        <end position="341"/>
    </location>
</feature>
<dbReference type="GO" id="GO:0016709">
    <property type="term" value="F:oxidoreductase activity, acting on paired donors, with incorporation or reduction of molecular oxygen, NAD(P)H as one donor, and incorporation of one atom of oxygen"/>
    <property type="evidence" value="ECO:0007669"/>
    <property type="project" value="UniProtKB-ARBA"/>
</dbReference>
<dbReference type="KEGG" id="daur:Daura_37815"/>
<sequence>MNTTDIAVVGCGPVGALLAGELRLAGVDAVVLERSPEPNVHSRAFRLQTATLELLDARGLLEDFLATAVRIPKTHFAGIRPPLLDLDRLDSEHPFTLGIPQSLTEAHLERWARGLGARIRRGHEVRGVEQDGDGVHLDVDGPDGRYRLDAAYVVGCDGGRSTVRKLTGIGFPGREGTVSALLGDVALDDPAGFPSGIPGTLRTATGLVMAVAMPGTGVRVFTCEFDRPVPPRDRPVTLDELRAAVRRVVGADVGMREPTWMARFTDASRIVEAYRQGRVFLAGDAAHVHFPIGAQGLNLGLQDAVNLGWKLAGRVRGWAPDTLLDTYDPERRPVAERVVRETRAQVALMNPDERIDPLRELFRELLAIGDVNLHLSRLLTGLDARYPTDVDAGAHPLVGRRAPALRLDGGVRVAQLLRRGRPVLLNLEPAAFTLPAAVLPHVDVVTAREVGTGTAAALLIRPDGAVAWVAGPDEDPQEAGKRLRGTLSTYFADAG</sequence>
<accession>A0A9Q9MAZ5</accession>
<dbReference type="Pfam" id="PF21274">
    <property type="entry name" value="Rng_hyd_C"/>
    <property type="match status" value="1"/>
</dbReference>
<dbReference type="PRINTS" id="PR00420">
    <property type="entry name" value="RNGMNOXGNASE"/>
</dbReference>
<keyword evidence="5" id="KW-0503">Monooxygenase</keyword>
<protein>
    <submittedName>
        <fullName evidence="5">FAD-dependent monooxygenase</fullName>
    </submittedName>
</protein>
<gene>
    <name evidence="5" type="ORF">Daura_37815</name>
</gene>
<keyword evidence="2" id="KW-0285">Flavoprotein</keyword>
<dbReference type="RefSeq" id="WP_033357108.1">
    <property type="nucleotide sequence ID" value="NZ_CP073767.1"/>
</dbReference>
<dbReference type="Gene3D" id="3.30.70.2450">
    <property type="match status" value="1"/>
</dbReference>
<keyword evidence="6" id="KW-1185">Reference proteome</keyword>
<dbReference type="Pfam" id="PF01494">
    <property type="entry name" value="FAD_binding_3"/>
    <property type="match status" value="1"/>
</dbReference>
<evidence type="ECO:0000313" key="5">
    <source>
        <dbReference type="EMBL" id="UWZ52373.1"/>
    </source>
</evidence>
<comment type="cofactor">
    <cofactor evidence="1">
        <name>FAD</name>
        <dbReference type="ChEBI" id="CHEBI:57692"/>
    </cofactor>
</comment>
<dbReference type="InterPro" id="IPR036188">
    <property type="entry name" value="FAD/NAD-bd_sf"/>
</dbReference>
<evidence type="ECO:0000259" key="4">
    <source>
        <dbReference type="Pfam" id="PF01494"/>
    </source>
</evidence>
<keyword evidence="3" id="KW-0274">FAD</keyword>
<evidence type="ECO:0000256" key="3">
    <source>
        <dbReference type="ARBA" id="ARBA00022827"/>
    </source>
</evidence>
<dbReference type="InterPro" id="IPR002938">
    <property type="entry name" value="FAD-bd"/>
</dbReference>
<organism evidence="5 6">
    <name type="scientific">Dactylosporangium aurantiacum</name>
    <dbReference type="NCBI Taxonomy" id="35754"/>
    <lineage>
        <taxon>Bacteria</taxon>
        <taxon>Bacillati</taxon>
        <taxon>Actinomycetota</taxon>
        <taxon>Actinomycetes</taxon>
        <taxon>Micromonosporales</taxon>
        <taxon>Micromonosporaceae</taxon>
        <taxon>Dactylosporangium</taxon>
    </lineage>
</organism>
<dbReference type="SUPFAM" id="SSF51905">
    <property type="entry name" value="FAD/NAD(P)-binding domain"/>
    <property type="match status" value="1"/>
</dbReference>
<dbReference type="OrthoDB" id="3647401at2"/>
<proteinExistence type="predicted"/>
<dbReference type="GO" id="GO:0071949">
    <property type="term" value="F:FAD binding"/>
    <property type="evidence" value="ECO:0007669"/>
    <property type="project" value="InterPro"/>
</dbReference>
<dbReference type="Proteomes" id="UP001058003">
    <property type="component" value="Chromosome"/>
</dbReference>
<dbReference type="Gene3D" id="3.40.30.120">
    <property type="match status" value="1"/>
</dbReference>